<keyword evidence="1 5" id="KW-0808">Transferase</keyword>
<evidence type="ECO:0000256" key="3">
    <source>
        <dbReference type="SAM" id="MobiDB-lite"/>
    </source>
</evidence>
<keyword evidence="2" id="KW-0315">Glutamine amidotransferase</keyword>
<accession>A0A0K8MH47</accession>
<organism evidence="5 6">
    <name type="scientific">Fructobacillus ficulneus</name>
    <dbReference type="NCBI Taxonomy" id="157463"/>
    <lineage>
        <taxon>Bacteria</taxon>
        <taxon>Bacillati</taxon>
        <taxon>Bacillota</taxon>
        <taxon>Bacilli</taxon>
        <taxon>Lactobacillales</taxon>
        <taxon>Lactobacillaceae</taxon>
        <taxon>Fructobacillus</taxon>
    </lineage>
</organism>
<evidence type="ECO:0000313" key="6">
    <source>
        <dbReference type="Proteomes" id="UP000253891"/>
    </source>
</evidence>
<protein>
    <submittedName>
        <fullName evidence="5">Amidophosphoribosyltransferase</fullName>
    </submittedName>
</protein>
<dbReference type="InterPro" id="IPR029055">
    <property type="entry name" value="Ntn_hydrolases_N"/>
</dbReference>
<dbReference type="Gene3D" id="3.40.50.2020">
    <property type="match status" value="1"/>
</dbReference>
<dbReference type="AlphaFoldDB" id="A0A0K8MH47"/>
<dbReference type="Pfam" id="PF00156">
    <property type="entry name" value="Pribosyltran"/>
    <property type="match status" value="1"/>
</dbReference>
<dbReference type="SUPFAM" id="SSF53271">
    <property type="entry name" value="PRTase-like"/>
    <property type="match status" value="1"/>
</dbReference>
<dbReference type="CDD" id="cd06223">
    <property type="entry name" value="PRTases_typeI"/>
    <property type="match status" value="1"/>
</dbReference>
<keyword evidence="5" id="KW-0328">Glycosyltransferase</keyword>
<dbReference type="Proteomes" id="UP000253891">
    <property type="component" value="Unassembled WGS sequence"/>
</dbReference>
<dbReference type="GO" id="GO:0016757">
    <property type="term" value="F:glycosyltransferase activity"/>
    <property type="evidence" value="ECO:0007669"/>
    <property type="project" value="UniProtKB-KW"/>
</dbReference>
<dbReference type="STRING" id="157463.GCA_001047075_00419"/>
<dbReference type="PANTHER" id="PTHR11907">
    <property type="entry name" value="AMIDOPHOSPHORIBOSYLTRANSFERASE"/>
    <property type="match status" value="1"/>
</dbReference>
<feature type="domain" description="Phosphoribosyltransferase" evidence="4">
    <location>
        <begin position="7"/>
        <end position="45"/>
    </location>
</feature>
<gene>
    <name evidence="5" type="ORF">FFIC_140820</name>
</gene>
<sequence>MKLSAVEAVVRGKNVVLVDDSLVRGTTCRYIVRMLKEAGAKSVHVRIASPIFKYPAFYGIDVQTRAELMGNNHTLEEMTDLIEADSLAFLSNPALVEAIGLRMPNGKPGLTTAYFSGHYPSPIYDYSPEMAEAAASGEVTFDEEPTSLYQPENPAEDSQEPLVKGAI</sequence>
<evidence type="ECO:0000313" key="5">
    <source>
        <dbReference type="EMBL" id="GAO99488.1"/>
    </source>
</evidence>
<dbReference type="Gene3D" id="3.60.20.10">
    <property type="entry name" value="Glutamine Phosphoribosylpyrophosphate, subunit 1, domain 1"/>
    <property type="match status" value="1"/>
</dbReference>
<dbReference type="EMBL" id="DF967991">
    <property type="protein sequence ID" value="GAO99488.1"/>
    <property type="molecule type" value="Genomic_DNA"/>
</dbReference>
<dbReference type="InterPro" id="IPR000836">
    <property type="entry name" value="PRTase_dom"/>
</dbReference>
<evidence type="ECO:0000256" key="1">
    <source>
        <dbReference type="ARBA" id="ARBA00022679"/>
    </source>
</evidence>
<evidence type="ECO:0000259" key="4">
    <source>
        <dbReference type="Pfam" id="PF00156"/>
    </source>
</evidence>
<proteinExistence type="predicted"/>
<reference evidence="5 6" key="1">
    <citation type="journal article" date="2015" name="BMC Genomics">
        <title>Comparative genomics of Fructobacillus spp. and Leuconostoc spp. reveals niche-specific evolution of Fructobacillus spp.</title>
        <authorList>
            <person name="Endo A."/>
            <person name="Tanizawa Y."/>
            <person name="Tanaka N."/>
            <person name="Maeno S."/>
            <person name="Kumar H."/>
            <person name="Shiwa Y."/>
            <person name="Okada S."/>
            <person name="Yoshikawa H."/>
            <person name="Dicks L."/>
            <person name="Nakagawa J."/>
            <person name="Arita M."/>
        </authorList>
    </citation>
    <scope>NUCLEOTIDE SEQUENCE [LARGE SCALE GENOMIC DNA]</scope>
    <source>
        <strain evidence="5 6">JCM 12225</strain>
    </source>
</reference>
<name>A0A0K8MH47_9LACO</name>
<feature type="region of interest" description="Disordered" evidence="3">
    <location>
        <begin position="134"/>
        <end position="167"/>
    </location>
</feature>
<dbReference type="InterPro" id="IPR029057">
    <property type="entry name" value="PRTase-like"/>
</dbReference>
<keyword evidence="6" id="KW-1185">Reference proteome</keyword>
<evidence type="ECO:0000256" key="2">
    <source>
        <dbReference type="ARBA" id="ARBA00022962"/>
    </source>
</evidence>